<dbReference type="Pfam" id="PF02221">
    <property type="entry name" value="E1_DerP2_DerF2"/>
    <property type="match status" value="1"/>
</dbReference>
<sequence>MFRRSTLLSLFLVAAAATSVLGNLDTQVSLQGGEEAHTSESWDYDDCGLPTDVIQLESIKINPDPPKPGQDLTVIVKGYVQERIEEGAYADVTVKLGLIKLLQKSFDLCEEARNANASISCPVEPGSYTVKQTVSLPKEIPPSKFTVDILGYTVDDDDLVCLRMKIDFMKRPFFKLW</sequence>
<dbReference type="SMART" id="SM00737">
    <property type="entry name" value="ML"/>
    <property type="match status" value="1"/>
</dbReference>
<dbReference type="CDD" id="cd00917">
    <property type="entry name" value="PG-PI_TP"/>
    <property type="match status" value="1"/>
</dbReference>
<proteinExistence type="inferred from homology"/>
<dbReference type="Gene3D" id="2.70.220.10">
    <property type="entry name" value="Ganglioside GM2 activator"/>
    <property type="match status" value="2"/>
</dbReference>
<evidence type="ECO:0000256" key="8">
    <source>
        <dbReference type="SAM" id="SignalP"/>
    </source>
</evidence>
<dbReference type="OMA" id="ASKYSYW"/>
<dbReference type="Proteomes" id="UP000219338">
    <property type="component" value="Unassembled WGS sequence"/>
</dbReference>
<dbReference type="GO" id="GO:0032934">
    <property type="term" value="F:sterol binding"/>
    <property type="evidence" value="ECO:0007669"/>
    <property type="project" value="InterPro"/>
</dbReference>
<organism evidence="10 11">
    <name type="scientific">Armillaria ostoyae</name>
    <name type="common">Armillaria root rot fungus</name>
    <dbReference type="NCBI Taxonomy" id="47428"/>
    <lineage>
        <taxon>Eukaryota</taxon>
        <taxon>Fungi</taxon>
        <taxon>Dikarya</taxon>
        <taxon>Basidiomycota</taxon>
        <taxon>Agaricomycotina</taxon>
        <taxon>Agaricomycetes</taxon>
        <taxon>Agaricomycetidae</taxon>
        <taxon>Agaricales</taxon>
        <taxon>Marasmiineae</taxon>
        <taxon>Physalacriaceae</taxon>
        <taxon>Armillaria</taxon>
    </lineage>
</organism>
<protein>
    <recommendedName>
        <fullName evidence="4">Phosphatidylglycerol/phosphatidylinositol transfer protein</fullName>
    </recommendedName>
</protein>
<dbReference type="InterPro" id="IPR014756">
    <property type="entry name" value="Ig_E-set"/>
</dbReference>
<evidence type="ECO:0000256" key="6">
    <source>
        <dbReference type="ARBA" id="ARBA00022729"/>
    </source>
</evidence>
<name>A0A284RAC8_ARMOS</name>
<dbReference type="InterPro" id="IPR003172">
    <property type="entry name" value="ML_dom"/>
</dbReference>
<evidence type="ECO:0000313" key="10">
    <source>
        <dbReference type="EMBL" id="SJL05682.1"/>
    </source>
</evidence>
<feature type="domain" description="MD-2-related lipid-recognition" evidence="9">
    <location>
        <begin position="44"/>
        <end position="166"/>
    </location>
</feature>
<dbReference type="OrthoDB" id="6409159at2759"/>
<dbReference type="EMBL" id="FUEG01000006">
    <property type="protein sequence ID" value="SJL05682.1"/>
    <property type="molecule type" value="Genomic_DNA"/>
</dbReference>
<keyword evidence="5" id="KW-0813">Transport</keyword>
<gene>
    <name evidence="10" type="ORF">ARMOST_09018</name>
</gene>
<dbReference type="STRING" id="47428.A0A284RAC8"/>
<comment type="similarity">
    <text evidence="2">Belongs to the NPC2 family.</text>
</comment>
<dbReference type="GO" id="GO:0032366">
    <property type="term" value="P:intracellular sterol transport"/>
    <property type="evidence" value="ECO:0007669"/>
    <property type="project" value="InterPro"/>
</dbReference>
<evidence type="ECO:0000313" key="11">
    <source>
        <dbReference type="Proteomes" id="UP000219338"/>
    </source>
</evidence>
<evidence type="ECO:0000256" key="7">
    <source>
        <dbReference type="ARBA" id="ARBA00023055"/>
    </source>
</evidence>
<dbReference type="FunFam" id="2.70.220.10:FF:000002">
    <property type="entry name" value="Phosphatidylglycerol/phosphatidylinositol transfer protein"/>
    <property type="match status" value="1"/>
</dbReference>
<comment type="subunit">
    <text evidence="3">Monomer.</text>
</comment>
<reference evidence="11" key="1">
    <citation type="journal article" date="2017" name="Nat. Ecol. Evol.">
        <title>Genome expansion and lineage-specific genetic innovations in the forest pathogenic fungi Armillaria.</title>
        <authorList>
            <person name="Sipos G."/>
            <person name="Prasanna A.N."/>
            <person name="Walter M.C."/>
            <person name="O'Connor E."/>
            <person name="Balint B."/>
            <person name="Krizsan K."/>
            <person name="Kiss B."/>
            <person name="Hess J."/>
            <person name="Varga T."/>
            <person name="Slot J."/>
            <person name="Riley R."/>
            <person name="Boka B."/>
            <person name="Rigling D."/>
            <person name="Barry K."/>
            <person name="Lee J."/>
            <person name="Mihaltcheva S."/>
            <person name="LaButti K."/>
            <person name="Lipzen A."/>
            <person name="Waldron R."/>
            <person name="Moloney N.M."/>
            <person name="Sperisen C."/>
            <person name="Kredics L."/>
            <person name="Vagvoelgyi C."/>
            <person name="Patrignani A."/>
            <person name="Fitzpatrick D."/>
            <person name="Nagy I."/>
            <person name="Doyle S."/>
            <person name="Anderson J.B."/>
            <person name="Grigoriev I.V."/>
            <person name="Gueldener U."/>
            <person name="Muensterkoetter M."/>
            <person name="Nagy L.G."/>
        </authorList>
    </citation>
    <scope>NUCLEOTIDE SEQUENCE [LARGE SCALE GENOMIC DNA]</scope>
    <source>
        <strain evidence="11">C18/9</strain>
    </source>
</reference>
<feature type="chain" id="PRO_5012199541" description="Phosphatidylglycerol/phosphatidylinositol transfer protein" evidence="8">
    <location>
        <begin position="23"/>
        <end position="177"/>
    </location>
</feature>
<evidence type="ECO:0000256" key="2">
    <source>
        <dbReference type="ARBA" id="ARBA00006370"/>
    </source>
</evidence>
<dbReference type="SUPFAM" id="SSF81296">
    <property type="entry name" value="E set domains"/>
    <property type="match status" value="1"/>
</dbReference>
<dbReference type="PANTHER" id="PTHR11306:SF0">
    <property type="entry name" value="PHOSPHATIDYLGLYCEROL_PHOSPHATIDYLINOSITOL TRANSFER PROTEIN"/>
    <property type="match status" value="1"/>
</dbReference>
<dbReference type="InterPro" id="IPR036846">
    <property type="entry name" value="GM2-AP_sf"/>
</dbReference>
<evidence type="ECO:0000256" key="1">
    <source>
        <dbReference type="ARBA" id="ARBA00002053"/>
    </source>
</evidence>
<evidence type="ECO:0000256" key="4">
    <source>
        <dbReference type="ARBA" id="ARBA00016056"/>
    </source>
</evidence>
<dbReference type="FunFam" id="2.70.220.10:FF:000004">
    <property type="entry name" value="Related to phosphatidylglycerol/phosphatidylinositol transfer protein"/>
    <property type="match status" value="1"/>
</dbReference>
<evidence type="ECO:0000256" key="3">
    <source>
        <dbReference type="ARBA" id="ARBA00011245"/>
    </source>
</evidence>
<comment type="function">
    <text evidence="1">Catalyzes the intermembrane transfer of phosphatidylglycerol and phosphatidylinositol.</text>
</comment>
<feature type="signal peptide" evidence="8">
    <location>
        <begin position="1"/>
        <end position="22"/>
    </location>
</feature>
<evidence type="ECO:0000256" key="5">
    <source>
        <dbReference type="ARBA" id="ARBA00022448"/>
    </source>
</evidence>
<evidence type="ECO:0000259" key="9">
    <source>
        <dbReference type="SMART" id="SM00737"/>
    </source>
</evidence>
<dbReference type="PANTHER" id="PTHR11306">
    <property type="entry name" value="NIEMANN PICK TYPE C2 PROTEIN NPC2-RELATED"/>
    <property type="match status" value="1"/>
</dbReference>
<keyword evidence="6 8" id="KW-0732">Signal</keyword>
<accession>A0A284RAC8</accession>
<dbReference type="InterPro" id="IPR033917">
    <property type="entry name" value="ML_PG-PI_TP"/>
</dbReference>
<keyword evidence="11" id="KW-1185">Reference proteome</keyword>
<dbReference type="InterPro" id="IPR039670">
    <property type="entry name" value="NPC2-like"/>
</dbReference>
<keyword evidence="7" id="KW-0445">Lipid transport</keyword>
<dbReference type="AlphaFoldDB" id="A0A284RAC8"/>